<dbReference type="InterPro" id="IPR011991">
    <property type="entry name" value="ArsR-like_HTH"/>
</dbReference>
<keyword evidence="3" id="KW-0804">Transcription</keyword>
<evidence type="ECO:0000313" key="6">
    <source>
        <dbReference type="Proteomes" id="UP000632322"/>
    </source>
</evidence>
<feature type="domain" description="HTH hxlR-type" evidence="4">
    <location>
        <begin position="12"/>
        <end position="107"/>
    </location>
</feature>
<dbReference type="InterPro" id="IPR036388">
    <property type="entry name" value="WH-like_DNA-bd_sf"/>
</dbReference>
<dbReference type="Proteomes" id="UP000632322">
    <property type="component" value="Unassembled WGS sequence"/>
</dbReference>
<evidence type="ECO:0000256" key="1">
    <source>
        <dbReference type="ARBA" id="ARBA00023015"/>
    </source>
</evidence>
<evidence type="ECO:0000256" key="3">
    <source>
        <dbReference type="ARBA" id="ARBA00023163"/>
    </source>
</evidence>
<gene>
    <name evidence="5" type="ORF">GCM10010974_09930</name>
</gene>
<dbReference type="PANTHER" id="PTHR33204:SF18">
    <property type="entry name" value="TRANSCRIPTIONAL REGULATORY PROTEIN"/>
    <property type="match status" value="1"/>
</dbReference>
<evidence type="ECO:0000259" key="4">
    <source>
        <dbReference type="PROSITE" id="PS51118"/>
    </source>
</evidence>
<dbReference type="Gene3D" id="1.10.10.10">
    <property type="entry name" value="Winged helix-like DNA-binding domain superfamily/Winged helix DNA-binding domain"/>
    <property type="match status" value="1"/>
</dbReference>
<keyword evidence="2" id="KW-0238">DNA-binding</keyword>
<proteinExistence type="predicted"/>
<protein>
    <submittedName>
        <fullName evidence="5">HxlR family transcriptional regulator</fullName>
    </submittedName>
</protein>
<sequence>MLSTMKSYGQFCGLARAAEVLGERWSLIILRDLLVGPKRFNELRQGNPGIPSNLLTTRLRELEAAEIIERGIDGRNVVYRLSDYGSDLSPVLIELGRWGARRMAEPREGEVPTDSSLAAALLTARTDARVRPFTVEITAGPATAHATVSERGVEAAEGAQAEADLRIEGPGLRDLLADGAAEAAREEGAITVDGDESLLVDFASAFRAPRDEPAAG</sequence>
<organism evidence="5 6">
    <name type="scientific">Brevibacterium sediminis</name>
    <dbReference type="NCBI Taxonomy" id="1857024"/>
    <lineage>
        <taxon>Bacteria</taxon>
        <taxon>Bacillati</taxon>
        <taxon>Actinomycetota</taxon>
        <taxon>Actinomycetes</taxon>
        <taxon>Micrococcales</taxon>
        <taxon>Brevibacteriaceae</taxon>
        <taxon>Brevibacterium</taxon>
    </lineage>
</organism>
<evidence type="ECO:0000256" key="2">
    <source>
        <dbReference type="ARBA" id="ARBA00023125"/>
    </source>
</evidence>
<dbReference type="InterPro" id="IPR036390">
    <property type="entry name" value="WH_DNA-bd_sf"/>
</dbReference>
<dbReference type="PANTHER" id="PTHR33204">
    <property type="entry name" value="TRANSCRIPTIONAL REGULATOR, MARR FAMILY"/>
    <property type="match status" value="1"/>
</dbReference>
<dbReference type="SUPFAM" id="SSF46785">
    <property type="entry name" value="Winged helix' DNA-binding domain"/>
    <property type="match status" value="1"/>
</dbReference>
<dbReference type="CDD" id="cd00090">
    <property type="entry name" value="HTH_ARSR"/>
    <property type="match status" value="1"/>
</dbReference>
<dbReference type="InterPro" id="IPR002577">
    <property type="entry name" value="HTH_HxlR"/>
</dbReference>
<name>A0ABQ1LSJ8_9MICO</name>
<keyword evidence="1" id="KW-0805">Transcription regulation</keyword>
<accession>A0ABQ1LSJ8</accession>
<reference evidence="6" key="1">
    <citation type="journal article" date="2019" name="Int. J. Syst. Evol. Microbiol.">
        <title>The Global Catalogue of Microorganisms (GCM) 10K type strain sequencing project: providing services to taxonomists for standard genome sequencing and annotation.</title>
        <authorList>
            <consortium name="The Broad Institute Genomics Platform"/>
            <consortium name="The Broad Institute Genome Sequencing Center for Infectious Disease"/>
            <person name="Wu L."/>
            <person name="Ma J."/>
        </authorList>
    </citation>
    <scope>NUCLEOTIDE SEQUENCE [LARGE SCALE GENOMIC DNA]</scope>
    <source>
        <strain evidence="6">CGMCC 1.15472</strain>
    </source>
</reference>
<dbReference type="Pfam" id="PF01638">
    <property type="entry name" value="HxlR"/>
    <property type="match status" value="1"/>
</dbReference>
<comment type="caution">
    <text evidence="5">The sequence shown here is derived from an EMBL/GenBank/DDBJ whole genome shotgun (WGS) entry which is preliminary data.</text>
</comment>
<evidence type="ECO:0000313" key="5">
    <source>
        <dbReference type="EMBL" id="GGC29355.1"/>
    </source>
</evidence>
<dbReference type="EMBL" id="BMJG01000002">
    <property type="protein sequence ID" value="GGC29355.1"/>
    <property type="molecule type" value="Genomic_DNA"/>
</dbReference>
<dbReference type="PROSITE" id="PS51118">
    <property type="entry name" value="HTH_HXLR"/>
    <property type="match status" value="1"/>
</dbReference>
<keyword evidence="6" id="KW-1185">Reference proteome</keyword>